<gene>
    <name evidence="1" type="ORF">LPJ66_000622</name>
</gene>
<evidence type="ECO:0000313" key="2">
    <source>
        <dbReference type="Proteomes" id="UP001150581"/>
    </source>
</evidence>
<accession>A0ACC1IVL6</accession>
<protein>
    <submittedName>
        <fullName evidence="1">Uncharacterized protein</fullName>
    </submittedName>
</protein>
<evidence type="ECO:0000313" key="1">
    <source>
        <dbReference type="EMBL" id="KAJ1901654.1"/>
    </source>
</evidence>
<dbReference type="Proteomes" id="UP001150581">
    <property type="component" value="Unassembled WGS sequence"/>
</dbReference>
<dbReference type="EMBL" id="JANBPG010000020">
    <property type="protein sequence ID" value="KAJ1901654.1"/>
    <property type="molecule type" value="Genomic_DNA"/>
</dbReference>
<keyword evidence="2" id="KW-1185">Reference proteome</keyword>
<organism evidence="1 2">
    <name type="scientific">Kickxella alabastrina</name>
    <dbReference type="NCBI Taxonomy" id="61397"/>
    <lineage>
        <taxon>Eukaryota</taxon>
        <taxon>Fungi</taxon>
        <taxon>Fungi incertae sedis</taxon>
        <taxon>Zoopagomycota</taxon>
        <taxon>Kickxellomycotina</taxon>
        <taxon>Kickxellomycetes</taxon>
        <taxon>Kickxellales</taxon>
        <taxon>Kickxellaceae</taxon>
        <taxon>Kickxella</taxon>
    </lineage>
</organism>
<name>A0ACC1IVL6_9FUNG</name>
<sequence>MQIIATLLVAASAVLAQQVGSTSGPTVSGGSTAISSPNVNHGKQLQNSISNSGPSGGNTYSGIDGSTFNTAFSNSASVGNNFINPTQTSIKGNTGFTGSGEGNIIASAFGTGIIPPFFGFGKRDAIINNHGPAGYPAGYPHGYPASYPVGYPVGYPAGYPHGYYPYPPQVYTPAPAVRYAQPAYPVGIPAAHIEHKTQSASIVQNQN</sequence>
<reference evidence="1" key="1">
    <citation type="submission" date="2022-07" db="EMBL/GenBank/DDBJ databases">
        <title>Phylogenomic reconstructions and comparative analyses of Kickxellomycotina fungi.</title>
        <authorList>
            <person name="Reynolds N.K."/>
            <person name="Stajich J.E."/>
            <person name="Barry K."/>
            <person name="Grigoriev I.V."/>
            <person name="Crous P."/>
            <person name="Smith M.E."/>
        </authorList>
    </citation>
    <scope>NUCLEOTIDE SEQUENCE</scope>
    <source>
        <strain evidence="1">Benny 63K</strain>
    </source>
</reference>
<proteinExistence type="predicted"/>
<comment type="caution">
    <text evidence="1">The sequence shown here is derived from an EMBL/GenBank/DDBJ whole genome shotgun (WGS) entry which is preliminary data.</text>
</comment>